<feature type="region of interest" description="Disordered" evidence="1">
    <location>
        <begin position="472"/>
        <end position="574"/>
    </location>
</feature>
<feature type="compositionally biased region" description="Polar residues" evidence="1">
    <location>
        <begin position="406"/>
        <end position="420"/>
    </location>
</feature>
<keyword evidence="3" id="KW-1185">Reference proteome</keyword>
<dbReference type="OrthoDB" id="4479550at2759"/>
<dbReference type="EMBL" id="ML732239">
    <property type="protein sequence ID" value="KAB8072818.1"/>
    <property type="molecule type" value="Genomic_DNA"/>
</dbReference>
<feature type="compositionally biased region" description="Basic and acidic residues" evidence="1">
    <location>
        <begin position="372"/>
        <end position="384"/>
    </location>
</feature>
<feature type="compositionally biased region" description="Basic and acidic residues" evidence="1">
    <location>
        <begin position="438"/>
        <end position="456"/>
    </location>
</feature>
<evidence type="ECO:0000313" key="3">
    <source>
        <dbReference type="Proteomes" id="UP000326565"/>
    </source>
</evidence>
<feature type="compositionally biased region" description="Basic and acidic residues" evidence="1">
    <location>
        <begin position="60"/>
        <end position="83"/>
    </location>
</feature>
<feature type="region of interest" description="Disordered" evidence="1">
    <location>
        <begin position="353"/>
        <end position="420"/>
    </location>
</feature>
<feature type="compositionally biased region" description="Polar residues" evidence="1">
    <location>
        <begin position="634"/>
        <end position="646"/>
    </location>
</feature>
<feature type="region of interest" description="Disordered" evidence="1">
    <location>
        <begin position="255"/>
        <end position="286"/>
    </location>
</feature>
<name>A0A5N5WW92_9EURO</name>
<accession>A0A5N5WW92</accession>
<feature type="region of interest" description="Disordered" evidence="1">
    <location>
        <begin position="433"/>
        <end position="457"/>
    </location>
</feature>
<feature type="compositionally biased region" description="Polar residues" evidence="1">
    <location>
        <begin position="480"/>
        <end position="507"/>
    </location>
</feature>
<gene>
    <name evidence="2" type="ORF">BDV29DRAFT_202164</name>
</gene>
<evidence type="ECO:0000313" key="2">
    <source>
        <dbReference type="EMBL" id="KAB8072818.1"/>
    </source>
</evidence>
<feature type="region of interest" description="Disordered" evidence="1">
    <location>
        <begin position="589"/>
        <end position="655"/>
    </location>
</feature>
<organism evidence="2 3">
    <name type="scientific">Aspergillus leporis</name>
    <dbReference type="NCBI Taxonomy" id="41062"/>
    <lineage>
        <taxon>Eukaryota</taxon>
        <taxon>Fungi</taxon>
        <taxon>Dikarya</taxon>
        <taxon>Ascomycota</taxon>
        <taxon>Pezizomycotina</taxon>
        <taxon>Eurotiomycetes</taxon>
        <taxon>Eurotiomycetidae</taxon>
        <taxon>Eurotiales</taxon>
        <taxon>Aspergillaceae</taxon>
        <taxon>Aspergillus</taxon>
        <taxon>Aspergillus subgen. Circumdati</taxon>
    </lineage>
</organism>
<feature type="region of interest" description="Disordered" evidence="1">
    <location>
        <begin position="1"/>
        <end position="209"/>
    </location>
</feature>
<feature type="compositionally biased region" description="Polar residues" evidence="1">
    <location>
        <begin position="353"/>
        <end position="369"/>
    </location>
</feature>
<feature type="compositionally biased region" description="Polar residues" evidence="1">
    <location>
        <begin position="15"/>
        <end position="34"/>
    </location>
</feature>
<dbReference type="Proteomes" id="UP000326565">
    <property type="component" value="Unassembled WGS sequence"/>
</dbReference>
<protein>
    <submittedName>
        <fullName evidence="2">Uncharacterized protein</fullName>
    </submittedName>
</protein>
<sequence length="745" mass="81152">MSSEDFPVQDPLADSLSTEAQERTLSSAEENMTTKGAHLPAAKHELSSSKGDTLVSAHRHLGESHEREVTHKYEPAEEPKEQETPTPQPSTRISDYRRHDQGLAPTSQRRGKPTLEPRSSIPIAIRKHSAEHPASHPSTTSERSSGGIRVVEKPRDAHSHLQLDQEDTSASEVVTEATIEAEGADSSSSSSSSSIGDWDFGEGLSRPKDVYTGEYRTRPILKIASSAERIIMGPDSPGSDYAVTQRSNPALVVYPDTPRRSSKRALANTGAPGFSGEGSHTAETTPAAQTLNRPMISLETFPKRDISGREWAIQRKPVNSPSLTALFTPSPESQVVPMVPKLPKPYEELMSEATSSEPMTPTKAVSHQYETSSHHETSESDTTIKSHPRRTVSTQAVSDFPLYDDATTNPVSSTTVDSINLSRSTEEVNLEAGLQQGHNDEQTPSKARLPEPKSSRMLDGFRNIFKHRSTLDNLHDKGESSQPSSLASKDQASSGTQILRTPENNKLSPGKPGIKGKGKYTRLSDGWSKNIRIARRLTGTPTKARPTISSPMPAPPGHPLKDSGSSFARPTKATRTRAIANPRIQTATAAHSLARRSHTVTSSTGCPQLASHPTKGSQGTMPSGIKKANLPCSARSNELNTMSSPRQDPEKESNAPVSVIEMLNEIHLCIETLCNNARDEETPAEREKYLRMALVLQQQVSDYNGVKKEVKEAENLLTKKCGDQCVAENVLFESYAQIRTQMDEA</sequence>
<proteinExistence type="predicted"/>
<dbReference type="AlphaFoldDB" id="A0A5N5WW92"/>
<reference evidence="2 3" key="1">
    <citation type="submission" date="2019-04" db="EMBL/GenBank/DDBJ databases">
        <title>Friends and foes A comparative genomics study of 23 Aspergillus species from section Flavi.</title>
        <authorList>
            <consortium name="DOE Joint Genome Institute"/>
            <person name="Kjaerbolling I."/>
            <person name="Vesth T."/>
            <person name="Frisvad J.C."/>
            <person name="Nybo J.L."/>
            <person name="Theobald S."/>
            <person name="Kildgaard S."/>
            <person name="Isbrandt T."/>
            <person name="Kuo A."/>
            <person name="Sato A."/>
            <person name="Lyhne E.K."/>
            <person name="Kogle M.E."/>
            <person name="Wiebenga A."/>
            <person name="Kun R.S."/>
            <person name="Lubbers R.J."/>
            <person name="Makela M.R."/>
            <person name="Barry K."/>
            <person name="Chovatia M."/>
            <person name="Clum A."/>
            <person name="Daum C."/>
            <person name="Haridas S."/>
            <person name="He G."/>
            <person name="LaButti K."/>
            <person name="Lipzen A."/>
            <person name="Mondo S."/>
            <person name="Riley R."/>
            <person name="Salamov A."/>
            <person name="Simmons B.A."/>
            <person name="Magnuson J.K."/>
            <person name="Henrissat B."/>
            <person name="Mortensen U.H."/>
            <person name="Larsen T.O."/>
            <person name="Devries R.P."/>
            <person name="Grigoriev I.V."/>
            <person name="Machida M."/>
            <person name="Baker S.E."/>
            <person name="Andersen M.R."/>
        </authorList>
    </citation>
    <scope>NUCLEOTIDE SEQUENCE [LARGE SCALE GENOMIC DNA]</scope>
    <source>
        <strain evidence="2 3">CBS 151.66</strain>
    </source>
</reference>
<feature type="compositionally biased region" description="Basic and acidic residues" evidence="1">
    <location>
        <begin position="150"/>
        <end position="163"/>
    </location>
</feature>
<evidence type="ECO:0000256" key="1">
    <source>
        <dbReference type="SAM" id="MobiDB-lite"/>
    </source>
</evidence>